<organism evidence="1">
    <name type="scientific">Petromyces alliaceus</name>
    <name type="common">Aspergillus alliaceus</name>
    <dbReference type="NCBI Taxonomy" id="209559"/>
    <lineage>
        <taxon>Eukaryota</taxon>
        <taxon>Fungi</taxon>
        <taxon>Dikarya</taxon>
        <taxon>Ascomycota</taxon>
        <taxon>Pezizomycotina</taxon>
        <taxon>Eurotiomycetes</taxon>
        <taxon>Eurotiomycetidae</taxon>
        <taxon>Eurotiales</taxon>
        <taxon>Aspergillaceae</taxon>
        <taxon>Aspergillus</taxon>
        <taxon>Aspergillus subgen. Circumdati</taxon>
    </lineage>
</organism>
<evidence type="ECO:0000313" key="1">
    <source>
        <dbReference type="EMBL" id="KAE8390571.1"/>
    </source>
</evidence>
<dbReference type="OrthoDB" id="2382881at2759"/>
<accession>A0A5N7C8V1</accession>
<reference evidence="1" key="1">
    <citation type="submission" date="2019-04" db="EMBL/GenBank/DDBJ databases">
        <title>Friends and foes A comparative genomics studyof 23 Aspergillus species from section Flavi.</title>
        <authorList>
            <consortium name="DOE Joint Genome Institute"/>
            <person name="Kjaerbolling I."/>
            <person name="Vesth T."/>
            <person name="Frisvad J.C."/>
            <person name="Nybo J.L."/>
            <person name="Theobald S."/>
            <person name="Kildgaard S."/>
            <person name="Isbrandt T."/>
            <person name="Kuo A."/>
            <person name="Sato A."/>
            <person name="Lyhne E.K."/>
            <person name="Kogle M.E."/>
            <person name="Wiebenga A."/>
            <person name="Kun R.S."/>
            <person name="Lubbers R.J."/>
            <person name="Makela M.R."/>
            <person name="Barry K."/>
            <person name="Chovatia M."/>
            <person name="Clum A."/>
            <person name="Daum C."/>
            <person name="Haridas S."/>
            <person name="He G."/>
            <person name="LaButti K."/>
            <person name="Lipzen A."/>
            <person name="Mondo S."/>
            <person name="Riley R."/>
            <person name="Salamov A."/>
            <person name="Simmons B.A."/>
            <person name="Magnuson J.K."/>
            <person name="Henrissat B."/>
            <person name="Mortensen U.H."/>
            <person name="Larsen T.O."/>
            <person name="Devries R.P."/>
            <person name="Grigoriev I.V."/>
            <person name="Machida M."/>
            <person name="Baker S.E."/>
            <person name="Andersen M.R."/>
        </authorList>
    </citation>
    <scope>NUCLEOTIDE SEQUENCE [LARGE SCALE GENOMIC DNA]</scope>
    <source>
        <strain evidence="1">IBT 14317</strain>
    </source>
</reference>
<sequence length="81" mass="9609">MVRAYHHGRPVIPSNGHTLSFFPSSLHWVFLSHLLKWRPRPWRYVLFLTHTLSLVLVPHNSSLKDREQEREKKKASCGQCY</sequence>
<dbReference type="Proteomes" id="UP000326877">
    <property type="component" value="Unassembled WGS sequence"/>
</dbReference>
<proteinExistence type="predicted"/>
<protein>
    <submittedName>
        <fullName evidence="1">Uncharacterized protein</fullName>
    </submittedName>
</protein>
<dbReference type="EMBL" id="ML735253">
    <property type="protein sequence ID" value="KAE8390571.1"/>
    <property type="molecule type" value="Genomic_DNA"/>
</dbReference>
<gene>
    <name evidence="1" type="ORF">BDV23DRAFT_154834</name>
</gene>
<dbReference type="AlphaFoldDB" id="A0A5N7C8V1"/>
<name>A0A5N7C8V1_PETAA</name>